<accession>A0A9P8P6Z9</accession>
<dbReference type="Proteomes" id="UP000769157">
    <property type="component" value="Unassembled WGS sequence"/>
</dbReference>
<gene>
    <name evidence="1" type="ORF">OGAPHI_003493</name>
</gene>
<sequence length="189" mass="21686">MAILLIEEFNQWSVHAQSSGLVHWDVRKQNGRSMVLFLVQRFNELPCVVFELGLQQRSVDRKRVQNHNSPWMICVIVIFNPKVILSKQLPPSGHMLVCCITVSDIVISRDIHHQRLIGEVSTGPITNVFIMVKIRVSEQALFQAFLEPVHMCDPIYVLMLSNEIQFQKGLFSWSREQSGHVSSCSVIEF</sequence>
<reference evidence="1" key="2">
    <citation type="submission" date="2021-01" db="EMBL/GenBank/DDBJ databases">
        <authorList>
            <person name="Schikora-Tamarit M.A."/>
        </authorList>
    </citation>
    <scope>NUCLEOTIDE SEQUENCE</scope>
    <source>
        <strain evidence="1">CBS6075</strain>
    </source>
</reference>
<protein>
    <submittedName>
        <fullName evidence="1">Uncharacterized protein</fullName>
    </submittedName>
</protein>
<organism evidence="1 2">
    <name type="scientific">Ogataea philodendri</name>
    <dbReference type="NCBI Taxonomy" id="1378263"/>
    <lineage>
        <taxon>Eukaryota</taxon>
        <taxon>Fungi</taxon>
        <taxon>Dikarya</taxon>
        <taxon>Ascomycota</taxon>
        <taxon>Saccharomycotina</taxon>
        <taxon>Pichiomycetes</taxon>
        <taxon>Pichiales</taxon>
        <taxon>Pichiaceae</taxon>
        <taxon>Ogataea</taxon>
    </lineage>
</organism>
<name>A0A9P8P6Z9_9ASCO</name>
<reference evidence="1" key="1">
    <citation type="journal article" date="2021" name="Open Biol.">
        <title>Shared evolutionary footprints suggest mitochondrial oxidative damage underlies multiple complex I losses in fungi.</title>
        <authorList>
            <person name="Schikora-Tamarit M.A."/>
            <person name="Marcet-Houben M."/>
            <person name="Nosek J."/>
            <person name="Gabaldon T."/>
        </authorList>
    </citation>
    <scope>NUCLEOTIDE SEQUENCE</scope>
    <source>
        <strain evidence="1">CBS6075</strain>
    </source>
</reference>
<keyword evidence="2" id="KW-1185">Reference proteome</keyword>
<proteinExistence type="predicted"/>
<dbReference type="EMBL" id="JAEUBE010000255">
    <property type="protein sequence ID" value="KAH3666497.1"/>
    <property type="molecule type" value="Genomic_DNA"/>
</dbReference>
<dbReference type="RefSeq" id="XP_046061628.1">
    <property type="nucleotide sequence ID" value="XM_046204473.1"/>
</dbReference>
<evidence type="ECO:0000313" key="2">
    <source>
        <dbReference type="Proteomes" id="UP000769157"/>
    </source>
</evidence>
<comment type="caution">
    <text evidence="1">The sequence shown here is derived from an EMBL/GenBank/DDBJ whole genome shotgun (WGS) entry which is preliminary data.</text>
</comment>
<dbReference type="GeneID" id="70235458"/>
<evidence type="ECO:0000313" key="1">
    <source>
        <dbReference type="EMBL" id="KAH3666497.1"/>
    </source>
</evidence>
<dbReference type="AlphaFoldDB" id="A0A9P8P6Z9"/>